<dbReference type="Proteomes" id="UP000663879">
    <property type="component" value="Unassembled WGS sequence"/>
</dbReference>
<dbReference type="GO" id="GO:0005509">
    <property type="term" value="F:calcium ion binding"/>
    <property type="evidence" value="ECO:0007669"/>
    <property type="project" value="InterPro"/>
</dbReference>
<dbReference type="GO" id="GO:0005576">
    <property type="term" value="C:extracellular region"/>
    <property type="evidence" value="ECO:0007669"/>
    <property type="project" value="InterPro"/>
</dbReference>
<protein>
    <submittedName>
        <fullName evidence="2">Uncharacterized protein</fullName>
    </submittedName>
</protein>
<dbReference type="AlphaFoldDB" id="A0A814GXM1"/>
<dbReference type="GO" id="GO:0005764">
    <property type="term" value="C:lysosome"/>
    <property type="evidence" value="ECO:0007669"/>
    <property type="project" value="TreeGrafter"/>
</dbReference>
<evidence type="ECO:0000313" key="3">
    <source>
        <dbReference type="Proteomes" id="UP000663879"/>
    </source>
</evidence>
<dbReference type="PANTHER" id="PTHR10697:SF1">
    <property type="entry name" value="MAMMALIAN EPENDYMIN-RELATED PROTEIN 1"/>
    <property type="match status" value="1"/>
</dbReference>
<keyword evidence="3" id="KW-1185">Reference proteome</keyword>
<evidence type="ECO:0000313" key="2">
    <source>
        <dbReference type="EMBL" id="CAF1002521.1"/>
    </source>
</evidence>
<keyword evidence="1" id="KW-0732">Signal</keyword>
<name>A0A814GXM1_9BILA</name>
<dbReference type="EMBL" id="CAJNOC010003907">
    <property type="protein sequence ID" value="CAF1002521.1"/>
    <property type="molecule type" value="Genomic_DNA"/>
</dbReference>
<dbReference type="OrthoDB" id="6084362at2759"/>
<reference evidence="2" key="1">
    <citation type="submission" date="2021-02" db="EMBL/GenBank/DDBJ databases">
        <authorList>
            <person name="Nowell W R."/>
        </authorList>
    </citation>
    <scope>NUCLEOTIDE SEQUENCE</scope>
    <source>
        <strain evidence="2">Ploen Becks lab</strain>
    </source>
</reference>
<feature type="chain" id="PRO_5032790111" evidence="1">
    <location>
        <begin position="19"/>
        <end position="378"/>
    </location>
</feature>
<evidence type="ECO:0000256" key="1">
    <source>
        <dbReference type="SAM" id="SignalP"/>
    </source>
</evidence>
<comment type="caution">
    <text evidence="2">The sequence shown here is derived from an EMBL/GenBank/DDBJ whole genome shotgun (WGS) entry which is preliminary data.</text>
</comment>
<gene>
    <name evidence="2" type="ORF">OXX778_LOCUS16480</name>
</gene>
<dbReference type="GO" id="GO:0007160">
    <property type="term" value="P:cell-matrix adhesion"/>
    <property type="evidence" value="ECO:0007669"/>
    <property type="project" value="InterPro"/>
</dbReference>
<proteinExistence type="predicted"/>
<dbReference type="PANTHER" id="PTHR10697">
    <property type="entry name" value="MAMMALIAN EPENDYMIN-RELATED PROTEIN 1"/>
    <property type="match status" value="1"/>
</dbReference>
<dbReference type="Pfam" id="PF00811">
    <property type="entry name" value="Ependymin"/>
    <property type="match status" value="1"/>
</dbReference>
<organism evidence="2 3">
    <name type="scientific">Brachionus calyciflorus</name>
    <dbReference type="NCBI Taxonomy" id="104777"/>
    <lineage>
        <taxon>Eukaryota</taxon>
        <taxon>Metazoa</taxon>
        <taxon>Spiralia</taxon>
        <taxon>Gnathifera</taxon>
        <taxon>Rotifera</taxon>
        <taxon>Eurotatoria</taxon>
        <taxon>Monogononta</taxon>
        <taxon>Pseudotrocha</taxon>
        <taxon>Ploima</taxon>
        <taxon>Brachionidae</taxon>
        <taxon>Brachionus</taxon>
    </lineage>
</organism>
<feature type="signal peptide" evidence="1">
    <location>
        <begin position="1"/>
        <end position="18"/>
    </location>
</feature>
<dbReference type="InterPro" id="IPR001299">
    <property type="entry name" value="Ependymin"/>
</dbReference>
<sequence length="378" mass="43941">MNFFQATILLGLISLGIALKACQIPSQWQAKMYERDDKKYFRSRVDYSYDSLNRKTRKIGLENYGNYQDYVDVLRLFNEKIEYRYSFTSKTCVKSLINSDFKDFGIPQGASYYADLYVGSSDFADSNLLTSSWGAEITTSQGEKFDFLDDWPAQSFKTGIRLIEKQHKKGKYYAVVKGVRKRLTYNEIFDELRKEYNVTDERRIINKNNETTILVKIETEDETHHINILRHVVKCANCGSNDHLGGIKKCSVYKKYVSKVANKNSTYADIVKKQAEDSGREPRKKLPQTIETKPVIQCIKEIIETLKNEENVLEIVVKSLGTVISRKIVRLIKNNKRENNRQINMNENNGIEENMTEQINERNNRINNAEEINRIQNV</sequence>
<accession>A0A814GXM1</accession>